<dbReference type="Pfam" id="PF25225">
    <property type="entry name" value="DUF7843"/>
    <property type="match status" value="1"/>
</dbReference>
<dbReference type="EMBL" id="BFAZ01000009">
    <property type="protein sequence ID" value="GBF42786.1"/>
    <property type="molecule type" value="Genomic_DNA"/>
</dbReference>
<dbReference type="Pfam" id="PF25222">
    <property type="entry name" value="DUF7840"/>
    <property type="match status" value="1"/>
</dbReference>
<feature type="domain" description="Lnb N-terminal periplasmic" evidence="1">
    <location>
        <begin position="162"/>
        <end position="333"/>
    </location>
</feature>
<evidence type="ECO:0000259" key="2">
    <source>
        <dbReference type="Pfam" id="PF25222"/>
    </source>
</evidence>
<name>A0A2P2DDU5_9LEPT</name>
<evidence type="ECO:0000313" key="5">
    <source>
        <dbReference type="Proteomes" id="UP000245206"/>
    </source>
</evidence>
<evidence type="ECO:0000259" key="1">
    <source>
        <dbReference type="Pfam" id="PF13387"/>
    </source>
</evidence>
<protein>
    <submittedName>
        <fullName evidence="4">Uncharacterized protein</fullName>
    </submittedName>
</protein>
<organism evidence="4 5">
    <name type="scientific">Leptospira ellinghausenii</name>
    <dbReference type="NCBI Taxonomy" id="1917822"/>
    <lineage>
        <taxon>Bacteria</taxon>
        <taxon>Pseudomonadati</taxon>
        <taxon>Spirochaetota</taxon>
        <taxon>Spirochaetia</taxon>
        <taxon>Leptospirales</taxon>
        <taxon>Leptospiraceae</taxon>
        <taxon>Leptospira</taxon>
    </lineage>
</organism>
<accession>A0A2P2DDU5</accession>
<comment type="caution">
    <text evidence="4">The sequence shown here is derived from an EMBL/GenBank/DDBJ whole genome shotgun (WGS) entry which is preliminary data.</text>
</comment>
<dbReference type="InterPro" id="IPR057165">
    <property type="entry name" value="DUF7843"/>
</dbReference>
<feature type="domain" description="DUF7843" evidence="3">
    <location>
        <begin position="72"/>
        <end position="145"/>
    </location>
</feature>
<feature type="domain" description="DUF7840" evidence="2">
    <location>
        <begin position="445"/>
        <end position="675"/>
    </location>
</feature>
<keyword evidence="5" id="KW-1185">Reference proteome</keyword>
<sequence>MRMQKTKIEWVLVLTLQFCFAPFSLLGEPNSLLFLDAEKTKEWGGFVPKREVDQNLLQSILDEIVVRRFDLDPMWLKLVHYESKGKDNYQSKIVNSRFFFSSEGRTNPKEELEATIRSFFVEEPIPEGLIHPVCSFPTRHKFIKQTFGVDFLKRNGIRCDRYEVWKASIHADSVSVVFASYYLMSPASVFGHTMLKFNQKSNEENGSEILDYAVNVSADTPNLDPIRYAYHGLFGGFKAKFSLFPYYLKVNEYNDLESRDLWEYRLSLNKDELELLVSHLWELSRAEFDYYFLNANCGTFLVEWLDVVKPELHLKSKLGGVVSPVDTIKLYTQTEGLVEETKYRPSLYSEITFLIRQMEPEEKKAFYHLLERYQKETFDLHILENKEKGIRQSLVLDAFLLASRYQSFQSPKPNEMQKSNEQKTLEFRSRFPNPTEPQYPSLNPSPPELAHPKSRIVLGGGSSNFGAFLEWKYRFAYHDLLNVSKGSPPNGELVFLDGNIRQYEGKKIELTSLTLVRLVSLSPYNSISKHWSYLFDFGIQTTPIKGKQNQWWESWKQRAETEWERKQVPNLDLAAGWTFADEFSKTKDRFGAISFLLGIKSQFHPGFEQGGRFGPNVQTLYQKEWGNWKVLGGFFFQHYVNQTIKNQIGSTVTLRYLLSQESEFRVEMKKEPNYQEVSGSYHYLF</sequence>
<dbReference type="InterPro" id="IPR057162">
    <property type="entry name" value="DUF7840"/>
</dbReference>
<dbReference type="Proteomes" id="UP000245206">
    <property type="component" value="Unassembled WGS sequence"/>
</dbReference>
<evidence type="ECO:0000313" key="4">
    <source>
        <dbReference type="EMBL" id="GBF42786.1"/>
    </source>
</evidence>
<gene>
    <name evidence="4" type="ORF">LPTSP2_20760</name>
</gene>
<dbReference type="Pfam" id="PF13387">
    <property type="entry name" value="Lnb_N"/>
    <property type="match status" value="1"/>
</dbReference>
<dbReference type="AlphaFoldDB" id="A0A2P2DDU5"/>
<reference evidence="5" key="1">
    <citation type="journal article" date="2019" name="Microbiol. Immunol.">
        <title>Molecular and phenotypic characterization of Leptospira johnsonii sp. nov., Leptospira ellinghausenii sp. nov. and Leptospira ryugenii sp. nov. isolated from soil and water in Japan.</title>
        <authorList>
            <person name="Masuzawa T."/>
            <person name="Saito M."/>
            <person name="Nakao R."/>
            <person name="Nikaido Y."/>
            <person name="Matsumoto M."/>
            <person name="Ogawa M."/>
            <person name="Yokoyama M."/>
            <person name="Hidaka Y."/>
            <person name="Tomita J."/>
            <person name="Sakakibara K."/>
            <person name="Suzuki K."/>
            <person name="Yasuda S."/>
            <person name="Sato H."/>
            <person name="Yamaguchi M."/>
            <person name="Yoshida S.I."/>
            <person name="Koizumi N."/>
            <person name="Kawamura Y."/>
        </authorList>
    </citation>
    <scope>NUCLEOTIDE SEQUENCE [LARGE SCALE GENOMIC DNA]</scope>
    <source>
        <strain evidence="5">E18</strain>
    </source>
</reference>
<evidence type="ECO:0000259" key="3">
    <source>
        <dbReference type="Pfam" id="PF25225"/>
    </source>
</evidence>
<dbReference type="InterPro" id="IPR025178">
    <property type="entry name" value="Lnb_N"/>
</dbReference>
<proteinExistence type="predicted"/>